<proteinExistence type="predicted"/>
<feature type="domain" description="Major facilitator superfamily (MFS) profile" evidence="7">
    <location>
        <begin position="18"/>
        <end position="404"/>
    </location>
</feature>
<dbReference type="SUPFAM" id="SSF103473">
    <property type="entry name" value="MFS general substrate transporter"/>
    <property type="match status" value="1"/>
</dbReference>
<feature type="transmembrane region" description="Helical" evidence="6">
    <location>
        <begin position="175"/>
        <end position="193"/>
    </location>
</feature>
<keyword evidence="2" id="KW-1003">Cell membrane</keyword>
<evidence type="ECO:0000313" key="8">
    <source>
        <dbReference type="EMBL" id="MFC3759457.1"/>
    </source>
</evidence>
<evidence type="ECO:0000256" key="2">
    <source>
        <dbReference type="ARBA" id="ARBA00022475"/>
    </source>
</evidence>
<feature type="transmembrane region" description="Helical" evidence="6">
    <location>
        <begin position="229"/>
        <end position="252"/>
    </location>
</feature>
<evidence type="ECO:0000256" key="5">
    <source>
        <dbReference type="ARBA" id="ARBA00023136"/>
    </source>
</evidence>
<evidence type="ECO:0000256" key="6">
    <source>
        <dbReference type="SAM" id="Phobius"/>
    </source>
</evidence>
<evidence type="ECO:0000256" key="4">
    <source>
        <dbReference type="ARBA" id="ARBA00022989"/>
    </source>
</evidence>
<dbReference type="InterPro" id="IPR011701">
    <property type="entry name" value="MFS"/>
</dbReference>
<dbReference type="CDD" id="cd06173">
    <property type="entry name" value="MFS_MefA_like"/>
    <property type="match status" value="1"/>
</dbReference>
<feature type="transmembrane region" description="Helical" evidence="6">
    <location>
        <begin position="37"/>
        <end position="63"/>
    </location>
</feature>
<dbReference type="PROSITE" id="PS50850">
    <property type="entry name" value="MFS"/>
    <property type="match status" value="1"/>
</dbReference>
<feature type="transmembrane region" description="Helical" evidence="6">
    <location>
        <begin position="316"/>
        <end position="341"/>
    </location>
</feature>
<dbReference type="Proteomes" id="UP001595699">
    <property type="component" value="Unassembled WGS sequence"/>
</dbReference>
<dbReference type="RefSeq" id="WP_205122150.1">
    <property type="nucleotide sequence ID" value="NZ_JAFBCM010000001.1"/>
</dbReference>
<sequence>MADQPQPKAPIPLHKNRDFRNLWIGQAFSELGSGASALAYTLLVLAITGSPIQAGLVGSFALATRTVLGLPAGALVDRWNRKTVMLACEAVRVLALAALAVAILTGKASVQLILVIATIESGAAVLFGPAHTAALRHIVPTEQLGVASARNEARSYAAQLAGPPLGGALFSVGRAIPFLADAISYLISLLAIVRIRTTLQEERTEAHEKIRTSIWQGMRFLWNEPFLRATLYLGALLNGAFTGVMFVLVVVLEQRGVPAAGIGAAQSAILVGGFVGSLIAPWLQPRVRTPVLIVAICWLATGLVAAAAFAPGTYTVAGLLALVIVAAPSINAGLFGYQVAITPDAMQGRVDSAGNLVAQTLSPFAPLVGGLVVARWGGGWAMAVFAAMLGIAAVIATTSRGIWSMRPLEDLAAERDAERDRERVADVDGTG</sequence>
<evidence type="ECO:0000313" key="9">
    <source>
        <dbReference type="Proteomes" id="UP001595699"/>
    </source>
</evidence>
<dbReference type="InterPro" id="IPR036259">
    <property type="entry name" value="MFS_trans_sf"/>
</dbReference>
<evidence type="ECO:0000259" key="7">
    <source>
        <dbReference type="PROSITE" id="PS50850"/>
    </source>
</evidence>
<protein>
    <submittedName>
        <fullName evidence="8">MFS transporter</fullName>
    </submittedName>
</protein>
<organism evidence="8 9">
    <name type="scientific">Tenggerimyces flavus</name>
    <dbReference type="NCBI Taxonomy" id="1708749"/>
    <lineage>
        <taxon>Bacteria</taxon>
        <taxon>Bacillati</taxon>
        <taxon>Actinomycetota</taxon>
        <taxon>Actinomycetes</taxon>
        <taxon>Propionibacteriales</taxon>
        <taxon>Nocardioidaceae</taxon>
        <taxon>Tenggerimyces</taxon>
    </lineage>
</organism>
<comment type="caution">
    <text evidence="8">The sequence shown here is derived from an EMBL/GenBank/DDBJ whole genome shotgun (WGS) entry which is preliminary data.</text>
</comment>
<keyword evidence="5 6" id="KW-0472">Membrane</keyword>
<dbReference type="InterPro" id="IPR020846">
    <property type="entry name" value="MFS_dom"/>
</dbReference>
<dbReference type="EMBL" id="JBHRZH010000001">
    <property type="protein sequence ID" value="MFC3759457.1"/>
    <property type="molecule type" value="Genomic_DNA"/>
</dbReference>
<feature type="transmembrane region" description="Helical" evidence="6">
    <location>
        <begin position="353"/>
        <end position="374"/>
    </location>
</feature>
<keyword evidence="3 6" id="KW-0812">Transmembrane</keyword>
<dbReference type="Gene3D" id="1.20.1250.20">
    <property type="entry name" value="MFS general substrate transporter like domains"/>
    <property type="match status" value="1"/>
</dbReference>
<feature type="transmembrane region" description="Helical" evidence="6">
    <location>
        <begin position="258"/>
        <end position="279"/>
    </location>
</feature>
<accession>A0ABV7Y3S7</accession>
<feature type="transmembrane region" description="Helical" evidence="6">
    <location>
        <begin position="380"/>
        <end position="398"/>
    </location>
</feature>
<evidence type="ECO:0000256" key="3">
    <source>
        <dbReference type="ARBA" id="ARBA00022692"/>
    </source>
</evidence>
<keyword evidence="9" id="KW-1185">Reference proteome</keyword>
<comment type="subcellular location">
    <subcellularLocation>
        <location evidence="1">Cell membrane</location>
        <topology evidence="1">Multi-pass membrane protein</topology>
    </subcellularLocation>
</comment>
<dbReference type="PANTHER" id="PTHR23513:SF6">
    <property type="entry name" value="MAJOR FACILITATOR SUPERFAMILY ASSOCIATED DOMAIN-CONTAINING PROTEIN"/>
    <property type="match status" value="1"/>
</dbReference>
<reference evidence="9" key="1">
    <citation type="journal article" date="2019" name="Int. J. Syst. Evol. Microbiol.">
        <title>The Global Catalogue of Microorganisms (GCM) 10K type strain sequencing project: providing services to taxonomists for standard genome sequencing and annotation.</title>
        <authorList>
            <consortium name="The Broad Institute Genomics Platform"/>
            <consortium name="The Broad Institute Genome Sequencing Center for Infectious Disease"/>
            <person name="Wu L."/>
            <person name="Ma J."/>
        </authorList>
    </citation>
    <scope>NUCLEOTIDE SEQUENCE [LARGE SCALE GENOMIC DNA]</scope>
    <source>
        <strain evidence="9">CGMCC 4.7241</strain>
    </source>
</reference>
<keyword evidence="4 6" id="KW-1133">Transmembrane helix</keyword>
<feature type="transmembrane region" description="Helical" evidence="6">
    <location>
        <begin position="291"/>
        <end position="310"/>
    </location>
</feature>
<dbReference type="PANTHER" id="PTHR23513">
    <property type="entry name" value="INTEGRAL MEMBRANE EFFLUX PROTEIN-RELATED"/>
    <property type="match status" value="1"/>
</dbReference>
<dbReference type="Pfam" id="PF07690">
    <property type="entry name" value="MFS_1"/>
    <property type="match status" value="1"/>
</dbReference>
<evidence type="ECO:0000256" key="1">
    <source>
        <dbReference type="ARBA" id="ARBA00004651"/>
    </source>
</evidence>
<name>A0ABV7Y3S7_9ACTN</name>
<gene>
    <name evidence="8" type="ORF">ACFOUW_01275</name>
</gene>